<dbReference type="PANTHER" id="PTHR10977:SF3">
    <property type="entry name" value="DIPHOSPHOMEVALONATE DECARBOXYLASE"/>
    <property type="match status" value="1"/>
</dbReference>
<dbReference type="InterPro" id="IPR036554">
    <property type="entry name" value="GHMP_kinase_C_sf"/>
</dbReference>
<dbReference type="GO" id="GO:0004163">
    <property type="term" value="F:diphosphomevalonate decarboxylase activity"/>
    <property type="evidence" value="ECO:0007669"/>
    <property type="project" value="UniProtKB-EC"/>
</dbReference>
<reference evidence="10" key="2">
    <citation type="submission" date="2021-04" db="EMBL/GenBank/DDBJ databases">
        <authorList>
            <person name="Gilroy R."/>
        </authorList>
    </citation>
    <scope>NUCLEOTIDE SEQUENCE</scope>
    <source>
        <strain evidence="10">F6-6636</strain>
    </source>
</reference>
<dbReference type="InterPro" id="IPR020568">
    <property type="entry name" value="Ribosomal_Su5_D2-typ_SF"/>
</dbReference>
<evidence type="ECO:0000259" key="8">
    <source>
        <dbReference type="Pfam" id="PF18376"/>
    </source>
</evidence>
<gene>
    <name evidence="10" type="primary">mvaD</name>
    <name evidence="10" type="ORF">H9901_03560</name>
</gene>
<keyword evidence="7 10" id="KW-0456">Lyase</keyword>
<dbReference type="GO" id="GO:0005829">
    <property type="term" value="C:cytosol"/>
    <property type="evidence" value="ECO:0007669"/>
    <property type="project" value="InterPro"/>
</dbReference>
<dbReference type="Pfam" id="PF18376">
    <property type="entry name" value="MDD_C"/>
    <property type="match status" value="1"/>
</dbReference>
<organism evidence="10 11">
    <name type="scientific">Candidatus Paralactobacillus gallistercoris</name>
    <dbReference type="NCBI Taxonomy" id="2838724"/>
    <lineage>
        <taxon>Bacteria</taxon>
        <taxon>Bacillati</taxon>
        <taxon>Bacillota</taxon>
        <taxon>Bacilli</taxon>
        <taxon>Lactobacillales</taxon>
        <taxon>Lactobacillaceae</taxon>
        <taxon>Lactobacillus</taxon>
    </lineage>
</organism>
<evidence type="ECO:0000313" key="11">
    <source>
        <dbReference type="Proteomes" id="UP000777303"/>
    </source>
</evidence>
<keyword evidence="5" id="KW-0067">ATP-binding</keyword>
<evidence type="ECO:0000256" key="4">
    <source>
        <dbReference type="ARBA" id="ARBA00022741"/>
    </source>
</evidence>
<dbReference type="SUPFAM" id="SSF54211">
    <property type="entry name" value="Ribosomal protein S5 domain 2-like"/>
    <property type="match status" value="1"/>
</dbReference>
<evidence type="ECO:0000256" key="7">
    <source>
        <dbReference type="ARBA" id="ARBA00023239"/>
    </source>
</evidence>
<dbReference type="InterPro" id="IPR041431">
    <property type="entry name" value="Mvd1_C"/>
</dbReference>
<comment type="caution">
    <text evidence="10">The sequence shown here is derived from an EMBL/GenBank/DDBJ whole genome shotgun (WGS) entry which is preliminary data.</text>
</comment>
<dbReference type="AlphaFoldDB" id="A0A948TJW3"/>
<evidence type="ECO:0000256" key="1">
    <source>
        <dbReference type="ARBA" id="ARBA00008831"/>
    </source>
</evidence>
<dbReference type="GO" id="GO:0019287">
    <property type="term" value="P:isopentenyl diphosphate biosynthetic process, mevalonate pathway"/>
    <property type="evidence" value="ECO:0007669"/>
    <property type="project" value="InterPro"/>
</dbReference>
<protein>
    <recommendedName>
        <fullName evidence="2">diphosphomevalonate decarboxylase</fullName>
        <ecNumber evidence="2">4.1.1.33</ecNumber>
    </recommendedName>
</protein>
<accession>A0A948TJW3</accession>
<keyword evidence="6" id="KW-0443">Lipid metabolism</keyword>
<dbReference type="Pfam" id="PF22700">
    <property type="entry name" value="MVD-like_N"/>
    <property type="match status" value="1"/>
</dbReference>
<evidence type="ECO:0000256" key="3">
    <source>
        <dbReference type="ARBA" id="ARBA00022516"/>
    </source>
</evidence>
<dbReference type="EMBL" id="JAHLFS010000048">
    <property type="protein sequence ID" value="MBU3851757.1"/>
    <property type="molecule type" value="Genomic_DNA"/>
</dbReference>
<evidence type="ECO:0000256" key="5">
    <source>
        <dbReference type="ARBA" id="ARBA00022840"/>
    </source>
</evidence>
<dbReference type="InterPro" id="IPR005935">
    <property type="entry name" value="Mev_decarb"/>
</dbReference>
<dbReference type="PIRSF" id="PIRSF015950">
    <property type="entry name" value="Mev_P_decrbx"/>
    <property type="match status" value="1"/>
</dbReference>
<dbReference type="Gene3D" id="3.30.230.10">
    <property type="match status" value="1"/>
</dbReference>
<feature type="domain" description="Diphosphomevalonate decarboxylase-like N-terminal" evidence="9">
    <location>
        <begin position="10"/>
        <end position="165"/>
    </location>
</feature>
<dbReference type="Gene3D" id="3.30.70.890">
    <property type="entry name" value="GHMP kinase, C-terminal domain"/>
    <property type="match status" value="1"/>
</dbReference>
<dbReference type="SUPFAM" id="SSF55060">
    <property type="entry name" value="GHMP Kinase, C-terminal domain"/>
    <property type="match status" value="1"/>
</dbReference>
<comment type="similarity">
    <text evidence="1">Belongs to the diphosphomevalonate decarboxylase family.</text>
</comment>
<keyword evidence="3" id="KW-0444">Lipid biosynthesis</keyword>
<evidence type="ECO:0000256" key="2">
    <source>
        <dbReference type="ARBA" id="ARBA00012296"/>
    </source>
</evidence>
<evidence type="ECO:0000259" key="9">
    <source>
        <dbReference type="Pfam" id="PF22700"/>
    </source>
</evidence>
<dbReference type="PANTHER" id="PTHR10977">
    <property type="entry name" value="DIPHOSPHOMEVALONATE DECARBOXYLASE"/>
    <property type="match status" value="1"/>
</dbReference>
<dbReference type="Proteomes" id="UP000777303">
    <property type="component" value="Unassembled WGS sequence"/>
</dbReference>
<evidence type="ECO:0000313" key="10">
    <source>
        <dbReference type="EMBL" id="MBU3851757.1"/>
    </source>
</evidence>
<keyword evidence="4" id="KW-0547">Nucleotide-binding</keyword>
<evidence type="ECO:0000256" key="6">
    <source>
        <dbReference type="ARBA" id="ARBA00023098"/>
    </source>
</evidence>
<dbReference type="InterPro" id="IPR029765">
    <property type="entry name" value="Mev_diP_decarb"/>
</dbReference>
<dbReference type="EC" id="4.1.1.33" evidence="2"/>
<proteinExistence type="inferred from homology"/>
<dbReference type="NCBIfam" id="TIGR01240">
    <property type="entry name" value="mevDPdecarb"/>
    <property type="match status" value="1"/>
</dbReference>
<dbReference type="InterPro" id="IPR053859">
    <property type="entry name" value="MVD-like_N"/>
</dbReference>
<sequence>MSTQTAIARAHTNIALVKYWGKKDQKLIIPFNNSISLTLAPFYTDTKVTFDEALIADQLIINGQLQTSMATQRVHNFLDIVRQMAGIPTFAKVTTINHVATAAGLASSASGFAALALAASRAAGLHLTKSALSRLARRGSGSACRSIYGGLVEWQRGSDDLTSLAVPIEEQIDWGLQMIAIVLDSHTKKISSRNGMANTVATSPYYDAWVKVANDDARKMRAAIAAHDINQIGIIAQNNALKMHATTMAANPGFTYLQPQTLKTMQIITNLQQQGLTCYYTMDAGPNVKVICDKAQTNLLLHELRKYFNEQQLLVARPGVGAHLIDALG</sequence>
<feature type="domain" description="Mvd1 C-terminal" evidence="8">
    <location>
        <begin position="179"/>
        <end position="312"/>
    </location>
</feature>
<dbReference type="FunFam" id="3.30.230.10:FF:000072">
    <property type="entry name" value="Diphosphomevalonate decarboxylase"/>
    <property type="match status" value="1"/>
</dbReference>
<dbReference type="InterPro" id="IPR014721">
    <property type="entry name" value="Ribsml_uS5_D2-typ_fold_subgr"/>
</dbReference>
<dbReference type="GO" id="GO:0005524">
    <property type="term" value="F:ATP binding"/>
    <property type="evidence" value="ECO:0007669"/>
    <property type="project" value="UniProtKB-KW"/>
</dbReference>
<name>A0A948TJW3_9LACO</name>
<reference evidence="10" key="1">
    <citation type="journal article" date="2021" name="PeerJ">
        <title>Extensive microbial diversity within the chicken gut microbiome revealed by metagenomics and culture.</title>
        <authorList>
            <person name="Gilroy R."/>
            <person name="Ravi A."/>
            <person name="Getino M."/>
            <person name="Pursley I."/>
            <person name="Horton D.L."/>
            <person name="Alikhan N.F."/>
            <person name="Baker D."/>
            <person name="Gharbi K."/>
            <person name="Hall N."/>
            <person name="Watson M."/>
            <person name="Adriaenssens E.M."/>
            <person name="Foster-Nyarko E."/>
            <person name="Jarju S."/>
            <person name="Secka A."/>
            <person name="Antonio M."/>
            <person name="Oren A."/>
            <person name="Chaudhuri R.R."/>
            <person name="La Ragione R."/>
            <person name="Hildebrand F."/>
            <person name="Pallen M.J."/>
        </authorList>
    </citation>
    <scope>NUCLEOTIDE SEQUENCE</scope>
    <source>
        <strain evidence="10">F6-6636</strain>
    </source>
</reference>